<proteinExistence type="inferred from homology"/>
<dbReference type="GO" id="GO:0005524">
    <property type="term" value="F:ATP binding"/>
    <property type="evidence" value="ECO:0007669"/>
    <property type="project" value="UniProtKB-KW"/>
</dbReference>
<evidence type="ECO:0000259" key="4">
    <source>
        <dbReference type="Pfam" id="PF00582"/>
    </source>
</evidence>
<dbReference type="PRINTS" id="PR01438">
    <property type="entry name" value="UNVRSLSTRESS"/>
</dbReference>
<evidence type="ECO:0000256" key="3">
    <source>
        <dbReference type="ARBA" id="ARBA00022840"/>
    </source>
</evidence>
<evidence type="ECO:0000256" key="2">
    <source>
        <dbReference type="ARBA" id="ARBA00022741"/>
    </source>
</evidence>
<feature type="domain" description="UspA" evidence="4">
    <location>
        <begin position="154"/>
        <end position="290"/>
    </location>
</feature>
<sequence>MTETAQPVVVGVDGSTSAVAAATWAAGIAARLGAPLHIVYAMPYLGHNFSDAAAAVRAAAIAGQHEAAESILGAAADAVRRAEPGLKVTTSAPSEPADDALHALSARSRLIVLGSQEVSAAAALLVGSLTLKTIGGAACPVVAWRGETTAPTTQPVLVGVDDKSSDAAVGLAFEIAAALKVPLRAVRSWSTRRPPGDVTIPFLVDWDALKAMEWTALTTAVEPWAQRYPDVEVSLFVEPAKPSQALLKHLDDAQLVVVGTRGHGVLTSTLIGSTSLNLLHHSPVPVAVCRPAAD</sequence>
<reference evidence="6 8" key="2">
    <citation type="submission" date="2017-10" db="EMBL/GenBank/DDBJ databases">
        <title>The new phylogeny of genus Mycobacterium.</title>
        <authorList>
            <person name="Tortoli E."/>
            <person name="Trovato A."/>
            <person name="Cirillo D.M."/>
        </authorList>
    </citation>
    <scope>NUCLEOTIDE SEQUENCE [LARGE SCALE GENOMIC DNA]</scope>
    <source>
        <strain evidence="6 8">IP141170001</strain>
    </source>
</reference>
<keyword evidence="3" id="KW-0067">ATP-binding</keyword>
<dbReference type="RefSeq" id="WP_073855120.1">
    <property type="nucleotide sequence ID" value="NZ_BAAATC010000019.1"/>
</dbReference>
<dbReference type="InterPro" id="IPR006016">
    <property type="entry name" value="UspA"/>
</dbReference>
<keyword evidence="8" id="KW-1185">Reference proteome</keyword>
<dbReference type="SUPFAM" id="SSF52402">
    <property type="entry name" value="Adenine nucleotide alpha hydrolases-like"/>
    <property type="match status" value="2"/>
</dbReference>
<evidence type="ECO:0000313" key="7">
    <source>
        <dbReference type="Proteomes" id="UP000191039"/>
    </source>
</evidence>
<organism evidence="6 8">
    <name type="scientific">Mycolicibacterium diernhoferi</name>
    <dbReference type="NCBI Taxonomy" id="1801"/>
    <lineage>
        <taxon>Bacteria</taxon>
        <taxon>Bacillati</taxon>
        <taxon>Actinomycetota</taxon>
        <taxon>Actinomycetes</taxon>
        <taxon>Mycobacteriales</taxon>
        <taxon>Mycobacteriaceae</taxon>
        <taxon>Mycolicibacterium</taxon>
    </lineage>
</organism>
<dbReference type="PANTHER" id="PTHR46268:SF27">
    <property type="entry name" value="UNIVERSAL STRESS PROTEIN RV2623"/>
    <property type="match status" value="1"/>
</dbReference>
<dbReference type="Proteomes" id="UP000191039">
    <property type="component" value="Unassembled WGS sequence"/>
</dbReference>
<name>A0A1Q4HJQ5_9MYCO</name>
<keyword evidence="2" id="KW-0547">Nucleotide-binding</keyword>
<reference evidence="5 7" key="1">
    <citation type="submission" date="2016-09" db="EMBL/GenBank/DDBJ databases">
        <title>genome sequences of unsequenced Mycobacteria.</title>
        <authorList>
            <person name="Greninger A.L."/>
            <person name="Jerome K.R."/>
            <person name="Mcnair B."/>
            <person name="Wallis C."/>
            <person name="Fang F."/>
        </authorList>
    </citation>
    <scope>NUCLEOTIDE SEQUENCE [LARGE SCALE GENOMIC DNA]</scope>
    <source>
        <strain evidence="5 7">BM1</strain>
    </source>
</reference>
<dbReference type="STRING" id="1801.BRW64_05645"/>
<evidence type="ECO:0000313" key="5">
    <source>
        <dbReference type="EMBL" id="OPE54654.1"/>
    </source>
</evidence>
<dbReference type="Pfam" id="PF00582">
    <property type="entry name" value="Usp"/>
    <property type="match status" value="2"/>
</dbReference>
<dbReference type="PANTHER" id="PTHR46268">
    <property type="entry name" value="STRESS RESPONSE PROTEIN NHAX"/>
    <property type="match status" value="1"/>
</dbReference>
<comment type="similarity">
    <text evidence="1">Belongs to the universal stress protein A family.</text>
</comment>
<evidence type="ECO:0000256" key="1">
    <source>
        <dbReference type="ARBA" id="ARBA00008791"/>
    </source>
</evidence>
<evidence type="ECO:0000313" key="6">
    <source>
        <dbReference type="EMBL" id="PEG51697.1"/>
    </source>
</evidence>
<dbReference type="Proteomes" id="UP000220340">
    <property type="component" value="Unassembled WGS sequence"/>
</dbReference>
<dbReference type="OrthoDB" id="3174546at2"/>
<protein>
    <submittedName>
        <fullName evidence="6">Universal stress protein</fullName>
    </submittedName>
</protein>
<evidence type="ECO:0000313" key="8">
    <source>
        <dbReference type="Proteomes" id="UP000220340"/>
    </source>
</evidence>
<dbReference type="EMBL" id="PDCR01000045">
    <property type="protein sequence ID" value="PEG51697.1"/>
    <property type="molecule type" value="Genomic_DNA"/>
</dbReference>
<dbReference type="InterPro" id="IPR014729">
    <property type="entry name" value="Rossmann-like_a/b/a_fold"/>
</dbReference>
<accession>A0A1Q4HJQ5</accession>
<gene>
    <name evidence="5" type="ORF">BV510_09190</name>
    <name evidence="6" type="ORF">CRI78_25440</name>
</gene>
<dbReference type="EMBL" id="MIJD01000072">
    <property type="protein sequence ID" value="OPE54654.1"/>
    <property type="molecule type" value="Genomic_DNA"/>
</dbReference>
<dbReference type="AlphaFoldDB" id="A0A1Q4HJQ5"/>
<dbReference type="InterPro" id="IPR006015">
    <property type="entry name" value="Universal_stress_UspA"/>
</dbReference>
<dbReference type="Gene3D" id="3.40.50.620">
    <property type="entry name" value="HUPs"/>
    <property type="match status" value="2"/>
</dbReference>
<comment type="caution">
    <text evidence="6">The sequence shown here is derived from an EMBL/GenBank/DDBJ whole genome shotgun (WGS) entry which is preliminary data.</text>
</comment>
<feature type="domain" description="UspA" evidence="4">
    <location>
        <begin position="6"/>
        <end position="143"/>
    </location>
</feature>